<protein>
    <submittedName>
        <fullName evidence="2">Uncharacterized protein</fullName>
    </submittedName>
</protein>
<organism evidence="2 3">
    <name type="scientific">Corynebacterium xerosis</name>
    <dbReference type="NCBI Taxonomy" id="1725"/>
    <lineage>
        <taxon>Bacteria</taxon>
        <taxon>Bacillati</taxon>
        <taxon>Actinomycetota</taxon>
        <taxon>Actinomycetes</taxon>
        <taxon>Mycobacteriales</taxon>
        <taxon>Corynebacteriaceae</taxon>
        <taxon>Corynebacterium</taxon>
    </lineage>
</organism>
<reference evidence="2 3" key="1">
    <citation type="journal article" date="2024" name="Fungal Genet. Biol.">
        <title>The porcine skin microbiome exhibits broad fungal antagonism.</title>
        <authorList>
            <person name="De La Cruz K.F."/>
            <person name="Townsend E.C."/>
            <person name="Alex Cheong J.Z."/>
            <person name="Salamzade R."/>
            <person name="Liu A."/>
            <person name="Sandstrom S."/>
            <person name="Davila E."/>
            <person name="Huang L."/>
            <person name="Xu K.H."/>
            <person name="Wu S.Y."/>
            <person name="Meudt J.J."/>
            <person name="Shanmuganayagam D."/>
            <person name="Gibson A.L.F."/>
            <person name="Kalan L.R."/>
        </authorList>
    </citation>
    <scope>NUCLEOTIDE SEQUENCE [LARGE SCALE GENOMIC DNA]</scope>
    <source>
        <strain evidence="2 3">LK2569</strain>
    </source>
</reference>
<dbReference type="PROSITE" id="PS51257">
    <property type="entry name" value="PROKAR_LIPOPROTEIN"/>
    <property type="match status" value="1"/>
</dbReference>
<evidence type="ECO:0000313" key="2">
    <source>
        <dbReference type="EMBL" id="MEX3529379.1"/>
    </source>
</evidence>
<sequence>MKHDDRRTARSGARRLGHPRGAGGSHGSAGSGCTDVLACTDGVSGSSGVFGADVSERPAGVRPQRRHRSGHP</sequence>
<dbReference type="EMBL" id="JAYWMA010000012">
    <property type="protein sequence ID" value="MEX3529379.1"/>
    <property type="molecule type" value="Genomic_DNA"/>
</dbReference>
<feature type="region of interest" description="Disordered" evidence="1">
    <location>
        <begin position="1"/>
        <end position="72"/>
    </location>
</feature>
<proteinExistence type="predicted"/>
<evidence type="ECO:0000256" key="1">
    <source>
        <dbReference type="SAM" id="MobiDB-lite"/>
    </source>
</evidence>
<name>A0ABV3UWC8_9CORY</name>
<accession>A0ABV3UWC8</accession>
<evidence type="ECO:0000313" key="3">
    <source>
        <dbReference type="Proteomes" id="UP001558353"/>
    </source>
</evidence>
<comment type="caution">
    <text evidence="2">The sequence shown here is derived from an EMBL/GenBank/DDBJ whole genome shotgun (WGS) entry which is preliminary data.</text>
</comment>
<gene>
    <name evidence="2" type="ORF">VVR64_09960</name>
</gene>
<feature type="compositionally biased region" description="Gly residues" evidence="1">
    <location>
        <begin position="20"/>
        <end position="30"/>
    </location>
</feature>
<dbReference type="Proteomes" id="UP001558353">
    <property type="component" value="Unassembled WGS sequence"/>
</dbReference>
<dbReference type="RefSeq" id="WP_152663230.1">
    <property type="nucleotide sequence ID" value="NZ_JAYWMA010000012.1"/>
</dbReference>
<keyword evidence="3" id="KW-1185">Reference proteome</keyword>
<feature type="compositionally biased region" description="Basic residues" evidence="1">
    <location>
        <begin position="63"/>
        <end position="72"/>
    </location>
</feature>